<name>A0ACA9LVD4_9GLOM</name>
<keyword evidence="2" id="KW-1185">Reference proteome</keyword>
<comment type="caution">
    <text evidence="1">The sequence shown here is derived from an EMBL/GenBank/DDBJ whole genome shotgun (WGS) entry which is preliminary data.</text>
</comment>
<gene>
    <name evidence="1" type="ORF">SCALOS_LOCUS5266</name>
</gene>
<dbReference type="Proteomes" id="UP000789860">
    <property type="component" value="Unassembled WGS sequence"/>
</dbReference>
<reference evidence="1" key="1">
    <citation type="submission" date="2021-06" db="EMBL/GenBank/DDBJ databases">
        <authorList>
            <person name="Kallberg Y."/>
            <person name="Tangrot J."/>
            <person name="Rosling A."/>
        </authorList>
    </citation>
    <scope>NUCLEOTIDE SEQUENCE</scope>
    <source>
        <strain evidence="1">AU212A</strain>
    </source>
</reference>
<proteinExistence type="predicted"/>
<accession>A0ACA9LVD4</accession>
<protein>
    <submittedName>
        <fullName evidence="1">10696_t:CDS:1</fullName>
    </submittedName>
</protein>
<organism evidence="1 2">
    <name type="scientific">Scutellospora calospora</name>
    <dbReference type="NCBI Taxonomy" id="85575"/>
    <lineage>
        <taxon>Eukaryota</taxon>
        <taxon>Fungi</taxon>
        <taxon>Fungi incertae sedis</taxon>
        <taxon>Mucoromycota</taxon>
        <taxon>Glomeromycotina</taxon>
        <taxon>Glomeromycetes</taxon>
        <taxon>Diversisporales</taxon>
        <taxon>Gigasporaceae</taxon>
        <taxon>Scutellospora</taxon>
    </lineage>
</organism>
<evidence type="ECO:0000313" key="1">
    <source>
        <dbReference type="EMBL" id="CAG8553516.1"/>
    </source>
</evidence>
<dbReference type="EMBL" id="CAJVPM010008241">
    <property type="protein sequence ID" value="CAG8553516.1"/>
    <property type="molecule type" value="Genomic_DNA"/>
</dbReference>
<sequence length="177" mass="20027">MLSTILQVGKTFTNIESVRSALDRYSVETSSPYKFKTNRPKKLLVVCLMVNISTCPFTISANKRKDGYIYIVKLVQHDENCLTFTQTFKARGSYLTKFSAPLIEDIAALRSHDIVNHIRSEAGVKTSYMAAWRSLIANKKCKAEEIDKGYQYIKPLLDNLLTANLGNIFSFETDAKN</sequence>
<evidence type="ECO:0000313" key="2">
    <source>
        <dbReference type="Proteomes" id="UP000789860"/>
    </source>
</evidence>